<dbReference type="GO" id="GO:0004252">
    <property type="term" value="F:serine-type endopeptidase activity"/>
    <property type="evidence" value="ECO:0007669"/>
    <property type="project" value="UniProtKB-UniRule"/>
</dbReference>
<dbReference type="SUPFAM" id="SSF54211">
    <property type="entry name" value="Ribosomal protein S5 domain 2-like"/>
    <property type="match status" value="1"/>
</dbReference>
<keyword evidence="3" id="KW-0175">Coiled coil</keyword>
<keyword evidence="2" id="KW-0378">Hydrolase</keyword>
<dbReference type="Pfam" id="PF05362">
    <property type="entry name" value="Lon_C"/>
    <property type="match status" value="1"/>
</dbReference>
<dbReference type="Proteomes" id="UP000184241">
    <property type="component" value="Unassembled WGS sequence"/>
</dbReference>
<proteinExistence type="inferred from homology"/>
<dbReference type="RefSeq" id="WP_073018733.1">
    <property type="nucleotide sequence ID" value="NZ_FQXU01000005.1"/>
</dbReference>
<keyword evidence="2" id="KW-0720">Serine protease</keyword>
<evidence type="ECO:0000313" key="5">
    <source>
        <dbReference type="EMBL" id="SHI06070.1"/>
    </source>
</evidence>
<organism evidence="5 6">
    <name type="scientific">Clostridium intestinale DSM 6191</name>
    <dbReference type="NCBI Taxonomy" id="1121320"/>
    <lineage>
        <taxon>Bacteria</taxon>
        <taxon>Bacillati</taxon>
        <taxon>Bacillota</taxon>
        <taxon>Clostridia</taxon>
        <taxon>Eubacteriales</taxon>
        <taxon>Clostridiaceae</taxon>
        <taxon>Clostridium</taxon>
    </lineage>
</organism>
<dbReference type="InterPro" id="IPR041699">
    <property type="entry name" value="AAA_32"/>
</dbReference>
<feature type="coiled-coil region" evidence="3">
    <location>
        <begin position="197"/>
        <end position="227"/>
    </location>
</feature>
<dbReference type="InterPro" id="IPR027417">
    <property type="entry name" value="P-loop_NTPase"/>
</dbReference>
<evidence type="ECO:0000256" key="2">
    <source>
        <dbReference type="PROSITE-ProRule" id="PRU01122"/>
    </source>
</evidence>
<comment type="catalytic activity">
    <reaction evidence="2">
        <text>Hydrolysis of proteins in presence of ATP.</text>
        <dbReference type="EC" id="3.4.21.53"/>
    </reaction>
</comment>
<sequence>MKRELTPKEVIYNIDLNQAFPFNNRNNVQQYSDVYKKIQLAFGINKEGYNVYVVDTFSKDKIDDITNFIKDILKKREKPKDICYVIYEDPRYPTGLFLSNGNGLKMKKVVEEIKELYYDSIIDFYNSSNNKDKEDILDEVYKKRSEHIGTLVDMAKEEGFDLKATTQGFVFIPLKEGEAMSEKDYDNLIQNDKDNIITRASKLKTGAEEILEELKELELDSIEKIRDILGKYLEDVMKNNRERYCNIFKEDEAALEYLEFIYKHVEESIINSYTINLEDDEGKIGEILNKFQVNVIVDNSENEYPQVIFEEDPTVNNLLGNIEYENHNGVYSTDVSLITSGSILRANEGCLIIRMSSLINSPGSYFYLKKALLNKKVSYDYNRGYFEFLSLNGLKPLPINMNLKVILIGDFEIYDLLYSNDEDFKNIFPIRAHMKSTIDVDNDVIAQVVNLIFKIVDNNKLLKITEDGIKEIFKFLARKASSKSEVLVDELEIEKLLFLANNSAVLDGEINAKHIIKAYYNEEHIEEEIFKMYKSKKMIINVKDKIVGSINGLAVIDLGYLSFGKPMRITCVCTKGEGRIIDAQRESNLSGKIHGKSLGILKAVLNKFFSPYERIPVNFHLSFEQTYGMVEGDSASVAEIIAIISSLSKRGIKQSIAVTGSINQFGEIQPIGGVNEKIEGFFKVCEILDTVKGKGVVIPAANKDELVLSPKVEEAVTRGEFKIYTMDDLTDAIKILIQEEGETLEELLAFMKQELNKYGK</sequence>
<comment type="similarity">
    <text evidence="2">Belongs to the peptidase S16 family.</text>
</comment>
<gene>
    <name evidence="5" type="ORF">SAMN02745941_01801</name>
</gene>
<dbReference type="InterPro" id="IPR027065">
    <property type="entry name" value="Lon_Prtase"/>
</dbReference>
<feature type="active site" evidence="2">
    <location>
        <position position="634"/>
    </location>
</feature>
<dbReference type="PANTHER" id="PTHR10046">
    <property type="entry name" value="ATP DEPENDENT LON PROTEASE FAMILY MEMBER"/>
    <property type="match status" value="1"/>
</dbReference>
<evidence type="ECO:0000256" key="1">
    <source>
        <dbReference type="ARBA" id="ARBA00022670"/>
    </source>
</evidence>
<dbReference type="GO" id="GO:0030163">
    <property type="term" value="P:protein catabolic process"/>
    <property type="evidence" value="ECO:0007669"/>
    <property type="project" value="InterPro"/>
</dbReference>
<name>A0A1M5Y1X3_9CLOT</name>
<dbReference type="Pfam" id="PF13654">
    <property type="entry name" value="AAA_32"/>
    <property type="match status" value="1"/>
</dbReference>
<dbReference type="EMBL" id="FQXU01000005">
    <property type="protein sequence ID" value="SHI06070.1"/>
    <property type="molecule type" value="Genomic_DNA"/>
</dbReference>
<dbReference type="Gene3D" id="3.30.230.10">
    <property type="match status" value="1"/>
</dbReference>
<dbReference type="EC" id="3.4.21.53" evidence="2"/>
<dbReference type="InterPro" id="IPR014721">
    <property type="entry name" value="Ribsml_uS5_D2-typ_fold_subgr"/>
</dbReference>
<protein>
    <recommendedName>
        <fullName evidence="2">endopeptidase La</fullName>
        <ecNumber evidence="2">3.4.21.53</ecNumber>
    </recommendedName>
</protein>
<dbReference type="AlphaFoldDB" id="A0A1M5Y1X3"/>
<evidence type="ECO:0000256" key="3">
    <source>
        <dbReference type="SAM" id="Coils"/>
    </source>
</evidence>
<dbReference type="InterPro" id="IPR008269">
    <property type="entry name" value="Lon_proteolytic"/>
</dbReference>
<reference evidence="5 6" key="1">
    <citation type="submission" date="2016-11" db="EMBL/GenBank/DDBJ databases">
        <authorList>
            <person name="Jaros S."/>
            <person name="Januszkiewicz K."/>
            <person name="Wedrychowicz H."/>
        </authorList>
    </citation>
    <scope>NUCLEOTIDE SEQUENCE [LARGE SCALE GENOMIC DNA]</scope>
    <source>
        <strain evidence="5 6">DSM 6191</strain>
    </source>
</reference>
<evidence type="ECO:0000259" key="4">
    <source>
        <dbReference type="PROSITE" id="PS51786"/>
    </source>
</evidence>
<dbReference type="GO" id="GO:0005524">
    <property type="term" value="F:ATP binding"/>
    <property type="evidence" value="ECO:0007669"/>
    <property type="project" value="InterPro"/>
</dbReference>
<feature type="domain" description="Lon proteolytic" evidence="4">
    <location>
        <begin position="544"/>
        <end position="739"/>
    </location>
</feature>
<evidence type="ECO:0000313" key="6">
    <source>
        <dbReference type="Proteomes" id="UP000184241"/>
    </source>
</evidence>
<feature type="active site" evidence="2">
    <location>
        <position position="677"/>
    </location>
</feature>
<dbReference type="GO" id="GO:0004176">
    <property type="term" value="F:ATP-dependent peptidase activity"/>
    <property type="evidence" value="ECO:0007669"/>
    <property type="project" value="UniProtKB-UniRule"/>
</dbReference>
<dbReference type="PROSITE" id="PS51786">
    <property type="entry name" value="LON_PROTEOLYTIC"/>
    <property type="match status" value="1"/>
</dbReference>
<keyword evidence="1 2" id="KW-0645">Protease</keyword>
<dbReference type="InterPro" id="IPR020568">
    <property type="entry name" value="Ribosomal_Su5_D2-typ_SF"/>
</dbReference>
<dbReference type="GO" id="GO:0006508">
    <property type="term" value="P:proteolysis"/>
    <property type="evidence" value="ECO:0007669"/>
    <property type="project" value="UniProtKB-KW"/>
</dbReference>
<dbReference type="PRINTS" id="PR00830">
    <property type="entry name" value="ENDOLAPTASE"/>
</dbReference>
<accession>A0A1M5Y1X3</accession>
<dbReference type="Gene3D" id="3.40.50.300">
    <property type="entry name" value="P-loop containing nucleotide triphosphate hydrolases"/>
    <property type="match status" value="2"/>
</dbReference>